<name>A0A2P2KHB6_RHIMU</name>
<evidence type="ECO:0000313" key="1">
    <source>
        <dbReference type="EMBL" id="MBX05114.1"/>
    </source>
</evidence>
<dbReference type="EMBL" id="GGEC01024630">
    <property type="protein sequence ID" value="MBX05114.1"/>
    <property type="molecule type" value="Transcribed_RNA"/>
</dbReference>
<dbReference type="AlphaFoldDB" id="A0A2P2KHB6"/>
<accession>A0A2P2KHB6</accession>
<protein>
    <submittedName>
        <fullName evidence="1">60S ribosomal protein L17-2</fullName>
    </submittedName>
</protein>
<organism evidence="1">
    <name type="scientific">Rhizophora mucronata</name>
    <name type="common">Asiatic mangrove</name>
    <dbReference type="NCBI Taxonomy" id="61149"/>
    <lineage>
        <taxon>Eukaryota</taxon>
        <taxon>Viridiplantae</taxon>
        <taxon>Streptophyta</taxon>
        <taxon>Embryophyta</taxon>
        <taxon>Tracheophyta</taxon>
        <taxon>Spermatophyta</taxon>
        <taxon>Magnoliopsida</taxon>
        <taxon>eudicotyledons</taxon>
        <taxon>Gunneridae</taxon>
        <taxon>Pentapetalae</taxon>
        <taxon>rosids</taxon>
        <taxon>fabids</taxon>
        <taxon>Malpighiales</taxon>
        <taxon>Rhizophoraceae</taxon>
        <taxon>Rhizophora</taxon>
    </lineage>
</organism>
<reference evidence="1" key="1">
    <citation type="submission" date="2018-02" db="EMBL/GenBank/DDBJ databases">
        <title>Rhizophora mucronata_Transcriptome.</title>
        <authorList>
            <person name="Meera S.P."/>
            <person name="Sreeshan A."/>
            <person name="Augustine A."/>
        </authorList>
    </citation>
    <scope>NUCLEOTIDE SEQUENCE</scope>
    <source>
        <tissue evidence="1">Leaf</tissue>
    </source>
</reference>
<keyword evidence="1" id="KW-0689">Ribosomal protein</keyword>
<keyword evidence="1" id="KW-0687">Ribonucleoprotein</keyword>
<proteinExistence type="predicted"/>
<sequence>MNGAICLSTSNNVQFIGQRDFGWTTQMKLILQCPPRRLWQILLDYGCPKLTALVDGSHACYLPVISLGAKHPPKNKIISIVFHIVSYQPG</sequence>
<dbReference type="GO" id="GO:0005840">
    <property type="term" value="C:ribosome"/>
    <property type="evidence" value="ECO:0007669"/>
    <property type="project" value="UniProtKB-KW"/>
</dbReference>